<evidence type="ECO:0000313" key="2">
    <source>
        <dbReference type="Proteomes" id="UP001597203"/>
    </source>
</evidence>
<accession>A0ABW3P1N7</accession>
<sequence length="139" mass="16023">MITELTQGHADLRVLMLDFARAMEGASPDDMPTLAQKRIAFSQLFRDHMAREEAMTSALPRADLPPEQEQVVRDHHRGIVALFLRYSEHVKCWTPAQIATDWPTYRKAVLALQDELRERMAWEEAHLHPLLGKDRRIAA</sequence>
<evidence type="ECO:0000313" key="1">
    <source>
        <dbReference type="EMBL" id="MFD1105687.1"/>
    </source>
</evidence>
<proteinExistence type="predicted"/>
<organism evidence="1 2">
    <name type="scientific">Sphingobium olei</name>
    <dbReference type="NCBI Taxonomy" id="420955"/>
    <lineage>
        <taxon>Bacteria</taxon>
        <taxon>Pseudomonadati</taxon>
        <taxon>Pseudomonadota</taxon>
        <taxon>Alphaproteobacteria</taxon>
        <taxon>Sphingomonadales</taxon>
        <taxon>Sphingomonadaceae</taxon>
        <taxon>Sphingobium</taxon>
    </lineage>
</organism>
<dbReference type="Proteomes" id="UP001597203">
    <property type="component" value="Unassembled WGS sequence"/>
</dbReference>
<gene>
    <name evidence="1" type="ORF">ACFQ24_12510</name>
</gene>
<comment type="caution">
    <text evidence="1">The sequence shown here is derived from an EMBL/GenBank/DDBJ whole genome shotgun (WGS) entry which is preliminary data.</text>
</comment>
<protein>
    <recommendedName>
        <fullName evidence="3">Hemerythrin-like domain-containing protein</fullName>
    </recommendedName>
</protein>
<dbReference type="EMBL" id="JBHTLS010000127">
    <property type="protein sequence ID" value="MFD1105687.1"/>
    <property type="molecule type" value="Genomic_DNA"/>
</dbReference>
<evidence type="ECO:0008006" key="3">
    <source>
        <dbReference type="Google" id="ProtNLM"/>
    </source>
</evidence>
<name>A0ABW3P1N7_9SPHN</name>
<dbReference type="RefSeq" id="WP_380911679.1">
    <property type="nucleotide sequence ID" value="NZ_JBHTLS010000127.1"/>
</dbReference>
<reference evidence="2" key="1">
    <citation type="journal article" date="2019" name="Int. J. Syst. Evol. Microbiol.">
        <title>The Global Catalogue of Microorganisms (GCM) 10K type strain sequencing project: providing services to taxonomists for standard genome sequencing and annotation.</title>
        <authorList>
            <consortium name="The Broad Institute Genomics Platform"/>
            <consortium name="The Broad Institute Genome Sequencing Center for Infectious Disease"/>
            <person name="Wu L."/>
            <person name="Ma J."/>
        </authorList>
    </citation>
    <scope>NUCLEOTIDE SEQUENCE [LARGE SCALE GENOMIC DNA]</scope>
    <source>
        <strain evidence="2">CCUG 54329</strain>
    </source>
</reference>
<keyword evidence="2" id="KW-1185">Reference proteome</keyword>